<evidence type="ECO:0000313" key="3">
    <source>
        <dbReference type="Proteomes" id="UP000034536"/>
    </source>
</evidence>
<comment type="caution">
    <text evidence="2">The sequence shown here is derived from an EMBL/GenBank/DDBJ whole genome shotgun (WGS) entry which is preliminary data.</text>
</comment>
<dbReference type="AlphaFoldDB" id="A0A0G0FGA7"/>
<proteinExistence type="predicted"/>
<keyword evidence="1" id="KW-0472">Membrane</keyword>
<evidence type="ECO:0000313" key="2">
    <source>
        <dbReference type="EMBL" id="KKP86515.1"/>
    </source>
</evidence>
<sequence length="167" mass="19787">MPLKKYIIKSAMKQRINLKTLLAQVNQIKSSVIISYLKIFVIFLLAIYLLTNIFFSQLISPVYFRLVDNDKSSAILFLKRIQPFSFFEREYNKYREFYGNSIYFDVFSEENGRNQKIKEFEQILSKNPKSRDVLYGLYLLYKEKGDNKTAEGYLKQAKAIDPSIRLF</sequence>
<dbReference type="Proteomes" id="UP000034536">
    <property type="component" value="Unassembled WGS sequence"/>
</dbReference>
<feature type="transmembrane region" description="Helical" evidence="1">
    <location>
        <begin position="36"/>
        <end position="55"/>
    </location>
</feature>
<gene>
    <name evidence="2" type="ORF">UR89_C0021G0017</name>
</gene>
<name>A0A0G0FGA7_9BACT</name>
<evidence type="ECO:0000256" key="1">
    <source>
        <dbReference type="SAM" id="Phobius"/>
    </source>
</evidence>
<dbReference type="Gene3D" id="1.25.40.10">
    <property type="entry name" value="Tetratricopeptide repeat domain"/>
    <property type="match status" value="1"/>
</dbReference>
<protein>
    <submittedName>
        <fullName evidence="2">Uncharacterized protein</fullName>
    </submittedName>
</protein>
<keyword evidence="1" id="KW-1133">Transmembrane helix</keyword>
<dbReference type="InterPro" id="IPR011990">
    <property type="entry name" value="TPR-like_helical_dom_sf"/>
</dbReference>
<dbReference type="SUPFAM" id="SSF48452">
    <property type="entry name" value="TPR-like"/>
    <property type="match status" value="1"/>
</dbReference>
<organism evidence="2 3">
    <name type="scientific">Candidatus Roizmanbacteria bacterium GW2011_GWA2_35_8</name>
    <dbReference type="NCBI Taxonomy" id="1618479"/>
    <lineage>
        <taxon>Bacteria</taxon>
        <taxon>Candidatus Roizmaniibacteriota</taxon>
    </lineage>
</organism>
<accession>A0A0G0FGA7</accession>
<reference evidence="2 3" key="1">
    <citation type="journal article" date="2015" name="Nature">
        <title>rRNA introns, odd ribosomes, and small enigmatic genomes across a large radiation of phyla.</title>
        <authorList>
            <person name="Brown C.T."/>
            <person name="Hug L.A."/>
            <person name="Thomas B.C."/>
            <person name="Sharon I."/>
            <person name="Castelle C.J."/>
            <person name="Singh A."/>
            <person name="Wilkins M.J."/>
            <person name="Williams K.H."/>
            <person name="Banfield J.F."/>
        </authorList>
    </citation>
    <scope>NUCLEOTIDE SEQUENCE [LARGE SCALE GENOMIC DNA]</scope>
</reference>
<keyword evidence="1" id="KW-0812">Transmembrane</keyword>
<dbReference type="EMBL" id="LBQX01000021">
    <property type="protein sequence ID" value="KKP86515.1"/>
    <property type="molecule type" value="Genomic_DNA"/>
</dbReference>